<feature type="domain" description="Schwannomin interacting protein 1 C-terminal" evidence="5">
    <location>
        <begin position="290"/>
        <end position="365"/>
    </location>
</feature>
<dbReference type="GO" id="GO:0035332">
    <property type="term" value="P:positive regulation of hippo signaling"/>
    <property type="evidence" value="ECO:0007669"/>
    <property type="project" value="TreeGrafter"/>
</dbReference>
<feature type="region of interest" description="Disordered" evidence="4">
    <location>
        <begin position="231"/>
        <end position="255"/>
    </location>
</feature>
<reference evidence="6" key="1">
    <citation type="submission" date="2021-02" db="EMBL/GenBank/DDBJ databases">
        <authorList>
            <person name="Nowell W R."/>
        </authorList>
    </citation>
    <scope>NUCLEOTIDE SEQUENCE</scope>
</reference>
<proteinExistence type="predicted"/>
<name>A0A820B5U2_9BILA</name>
<dbReference type="InterPro" id="IPR039045">
    <property type="entry name" value="SCHIP_1"/>
</dbReference>
<gene>
    <name evidence="6" type="ORF">UJA718_LOCUS6244</name>
</gene>
<dbReference type="SUPFAM" id="SSF48452">
    <property type="entry name" value="TPR-like"/>
    <property type="match status" value="1"/>
</dbReference>
<feature type="compositionally biased region" description="Polar residues" evidence="4">
    <location>
        <begin position="348"/>
        <end position="360"/>
    </location>
</feature>
<feature type="compositionally biased region" description="Acidic residues" evidence="4">
    <location>
        <begin position="117"/>
        <end position="127"/>
    </location>
</feature>
<organism evidence="6 7">
    <name type="scientific">Rotaria socialis</name>
    <dbReference type="NCBI Taxonomy" id="392032"/>
    <lineage>
        <taxon>Eukaryota</taxon>
        <taxon>Metazoa</taxon>
        <taxon>Spiralia</taxon>
        <taxon>Gnathifera</taxon>
        <taxon>Rotifera</taxon>
        <taxon>Eurotatoria</taxon>
        <taxon>Bdelloidea</taxon>
        <taxon>Philodinida</taxon>
        <taxon>Philodinidae</taxon>
        <taxon>Rotaria</taxon>
    </lineage>
</organism>
<feature type="region of interest" description="Disordered" evidence="4">
    <location>
        <begin position="1"/>
        <end position="21"/>
    </location>
</feature>
<feature type="compositionally biased region" description="Polar residues" evidence="4">
    <location>
        <begin position="75"/>
        <end position="86"/>
    </location>
</feature>
<keyword evidence="1 3" id="KW-0175">Coiled coil</keyword>
<dbReference type="EMBL" id="CAJOBP010000576">
    <property type="protein sequence ID" value="CAF4196024.1"/>
    <property type="molecule type" value="Genomic_DNA"/>
</dbReference>
<feature type="repeat" description="TPR" evidence="2">
    <location>
        <begin position="770"/>
        <end position="803"/>
    </location>
</feature>
<evidence type="ECO:0000256" key="2">
    <source>
        <dbReference type="PROSITE-ProRule" id="PRU00339"/>
    </source>
</evidence>
<dbReference type="PANTHER" id="PTHR13103">
    <property type="entry name" value="SCHWANNOMIN INTERACTING PROTEIN 1"/>
    <property type="match status" value="1"/>
</dbReference>
<dbReference type="InterPro" id="IPR011990">
    <property type="entry name" value="TPR-like_helical_dom_sf"/>
</dbReference>
<dbReference type="Pfam" id="PF13424">
    <property type="entry name" value="TPR_12"/>
    <property type="match status" value="2"/>
</dbReference>
<feature type="repeat" description="TPR" evidence="2">
    <location>
        <begin position="854"/>
        <end position="887"/>
    </location>
</feature>
<feature type="domain" description="Schwannomin interacting protein 1 C-terminal" evidence="5">
    <location>
        <begin position="373"/>
        <end position="500"/>
    </location>
</feature>
<sequence>MSEQSENPSREGKPSISSSDFLHEYLQKTNLSTTASLNKFIKDHDISRDENETDEAFTKRVKKINYLNLAQQLIRNSSQNGTSRQMTKPELKSPKHETSPKLSAPLKRMKPVFSPAEDPDFDDEFELDDNNARDIYDESTSSSSSSDDEDIQLRQHRLMPFKNNHTFANDIKQKLSSLAADVVRTFGSSNMTGDDDLTKPLSTSASFSSRLFPNRLKDANSQNISLNNENYSMQESSSPTNDGHENVPDNGDADLLYTNESLLPQVDWENLERQLKQAQIERERYDTARLNDRDEIRRKLAAGNESEGENEDYYTSDYIKKTMAITTHRRRQGSNLQICFVNEHHQATESSDNDPTSTRLKNSKSDDMNASMVTTNNGEDILAKQQRLKEEAKVALVLGAKMARMQVQIERRALKKKKSPLYDIIGINTNGDKPLTLRMLEDMNIGQLQVIVNDLHCQIEGHNEELVNLLMERDTLSMEQDSILVDIEDLTKRLQERASDLSPESKRTSTNGAAQHVYIVKSPPTTPQQRDVQKKSILHNLLQINEDVTQSVHNLVDHYRSKGISESQLTVVQRQCHQKSRIWWYTDEIFLYGVLDRALRLFDIEPVIKLSFSIRHQHRQLEQFYSEQSHAYRRKFKVYRGQGLPKQKFQQLTDTKGGLLSFNNFLSTSKGKHVATKVVKRVLHKHTDILGVLFIITIDPKKISAKTTLFTRHTDFRVTDMKHPSRNSRLWEMKLMLTGDKDSQLVVLSRRMKEEIDDKGWKTTNDSDPAHIYHQLGWLKNEQGQYQQAAAFYEKSLEAHRKTLPESDPSLAPTLNNIGLCDYYMADYSTALQFYEKELNLIQKSLLQNHLNFAASYSCISDIHNKIGDFSKVLEFYEKSFKIRENSLSPNHPDLSTSYNNIGQVYDNMGNYVKALELCKKRYGN</sequence>
<protein>
    <recommendedName>
        <fullName evidence="5">Schwannomin interacting protein 1 C-terminal domain-containing protein</fullName>
    </recommendedName>
</protein>
<evidence type="ECO:0000313" key="7">
    <source>
        <dbReference type="Proteomes" id="UP000663873"/>
    </source>
</evidence>
<feature type="compositionally biased region" description="Basic and acidic residues" evidence="4">
    <location>
        <begin position="87"/>
        <end position="99"/>
    </location>
</feature>
<keyword evidence="7" id="KW-1185">Reference proteome</keyword>
<keyword evidence="2" id="KW-0802">TPR repeat</keyword>
<dbReference type="AlphaFoldDB" id="A0A820B5U2"/>
<dbReference type="Pfam" id="PF10148">
    <property type="entry name" value="SCHIP-1_C"/>
    <property type="match status" value="2"/>
</dbReference>
<dbReference type="SUPFAM" id="SSF56399">
    <property type="entry name" value="ADP-ribosylation"/>
    <property type="match status" value="1"/>
</dbReference>
<comment type="caution">
    <text evidence="6">The sequence shown here is derived from an EMBL/GenBank/DDBJ whole genome shotgun (WGS) entry which is preliminary data.</text>
</comment>
<evidence type="ECO:0000256" key="3">
    <source>
        <dbReference type="SAM" id="Coils"/>
    </source>
</evidence>
<feature type="region of interest" description="Disordered" evidence="4">
    <location>
        <begin position="345"/>
        <end position="372"/>
    </location>
</feature>
<dbReference type="Gene3D" id="1.25.40.10">
    <property type="entry name" value="Tetratricopeptide repeat domain"/>
    <property type="match status" value="1"/>
</dbReference>
<dbReference type="InterPro" id="IPR019734">
    <property type="entry name" value="TPR_rpt"/>
</dbReference>
<dbReference type="PROSITE" id="PS50005">
    <property type="entry name" value="TPR"/>
    <property type="match status" value="2"/>
</dbReference>
<dbReference type="InterPro" id="IPR015649">
    <property type="entry name" value="SCHIP_1_C"/>
</dbReference>
<feature type="compositionally biased region" description="Polar residues" evidence="4">
    <location>
        <begin position="231"/>
        <end position="241"/>
    </location>
</feature>
<evidence type="ECO:0000256" key="1">
    <source>
        <dbReference type="ARBA" id="ARBA00023054"/>
    </source>
</evidence>
<dbReference type="GO" id="GO:0030054">
    <property type="term" value="C:cell junction"/>
    <property type="evidence" value="ECO:0007669"/>
    <property type="project" value="TreeGrafter"/>
</dbReference>
<feature type="coiled-coil region" evidence="3">
    <location>
        <begin position="452"/>
        <end position="479"/>
    </location>
</feature>
<dbReference type="PANTHER" id="PTHR13103:SF2">
    <property type="entry name" value="IQCJ-SCHIP1 READTHROUGH TRANSCRIPT PROTEIN-RELATED"/>
    <property type="match status" value="1"/>
</dbReference>
<evidence type="ECO:0000256" key="4">
    <source>
        <dbReference type="SAM" id="MobiDB-lite"/>
    </source>
</evidence>
<dbReference type="SMART" id="SM00028">
    <property type="entry name" value="TPR"/>
    <property type="match status" value="4"/>
</dbReference>
<accession>A0A820B5U2</accession>
<feature type="region of interest" description="Disordered" evidence="4">
    <location>
        <begin position="75"/>
        <end position="127"/>
    </location>
</feature>
<dbReference type="Gene3D" id="3.90.176.10">
    <property type="entry name" value="Toxin ADP-ribosyltransferase, Chain A, domain 1"/>
    <property type="match status" value="1"/>
</dbReference>
<dbReference type="Proteomes" id="UP000663873">
    <property type="component" value="Unassembled WGS sequence"/>
</dbReference>
<evidence type="ECO:0000259" key="5">
    <source>
        <dbReference type="Pfam" id="PF10148"/>
    </source>
</evidence>
<dbReference type="GO" id="GO:0005886">
    <property type="term" value="C:plasma membrane"/>
    <property type="evidence" value="ECO:0007669"/>
    <property type="project" value="TreeGrafter"/>
</dbReference>
<evidence type="ECO:0000313" key="6">
    <source>
        <dbReference type="EMBL" id="CAF4196024.1"/>
    </source>
</evidence>